<dbReference type="Proteomes" id="UP001195903">
    <property type="component" value="Unassembled WGS sequence"/>
</dbReference>
<evidence type="ECO:0000313" key="3">
    <source>
        <dbReference type="Proteomes" id="UP001195903"/>
    </source>
</evidence>
<reference evidence="2 3" key="1">
    <citation type="submission" date="2021-05" db="EMBL/GenBank/DDBJ databases">
        <title>Shewanella sp. JM162201.</title>
        <authorList>
            <person name="Xu S."/>
            <person name="Li A."/>
        </authorList>
    </citation>
    <scope>NUCLEOTIDE SEQUENCE [LARGE SCALE GENOMIC DNA]</scope>
    <source>
        <strain evidence="2 3">JM162201</strain>
    </source>
</reference>
<evidence type="ECO:0000313" key="2">
    <source>
        <dbReference type="EMBL" id="MBT1443320.1"/>
    </source>
</evidence>
<dbReference type="EMBL" id="JAHEPS010000001">
    <property type="protein sequence ID" value="MBT1443320.1"/>
    <property type="molecule type" value="Genomic_DNA"/>
</dbReference>
<feature type="region of interest" description="Disordered" evidence="1">
    <location>
        <begin position="1"/>
        <end position="21"/>
    </location>
</feature>
<protein>
    <submittedName>
        <fullName evidence="2">Uncharacterized protein</fullName>
    </submittedName>
</protein>
<comment type="caution">
    <text evidence="2">The sequence shown here is derived from an EMBL/GenBank/DDBJ whole genome shotgun (WGS) entry which is preliminary data.</text>
</comment>
<organism evidence="2 3">
    <name type="scientific">Shewanella jiangmenensis</name>
    <dbReference type="NCBI Taxonomy" id="2837387"/>
    <lineage>
        <taxon>Bacteria</taxon>
        <taxon>Pseudomonadati</taxon>
        <taxon>Pseudomonadota</taxon>
        <taxon>Gammaproteobacteria</taxon>
        <taxon>Alteromonadales</taxon>
        <taxon>Shewanellaceae</taxon>
        <taxon>Shewanella</taxon>
    </lineage>
</organism>
<name>A0ABS5UYY2_9GAMM</name>
<dbReference type="RefSeq" id="WP_214505511.1">
    <property type="nucleotide sequence ID" value="NZ_JAHEPS010000001.1"/>
</dbReference>
<proteinExistence type="predicted"/>
<evidence type="ECO:0000256" key="1">
    <source>
        <dbReference type="SAM" id="MobiDB-lite"/>
    </source>
</evidence>
<accession>A0ABS5UYY2</accession>
<keyword evidence="3" id="KW-1185">Reference proteome</keyword>
<gene>
    <name evidence="2" type="ORF">KJI95_02095</name>
</gene>
<sequence length="148" mass="16275">MSVINDGDIETSASSQAPAHIQTAPLSQADADIDVFSAVHTPDIFSSALTPKTGFAAGQAQDNSFPSPKLSSERGYRAQLLQQLWQRDFRAEYVLMVEFLLPPSPSLLPQTVKALPPQRNWPDFVGQNSLRCGGWKDANLRFRFVQSA</sequence>